<dbReference type="InterPro" id="IPR008334">
    <property type="entry name" value="5'-Nucleotdase_C"/>
</dbReference>
<dbReference type="Proteomes" id="UP000585749">
    <property type="component" value="Unassembled WGS sequence"/>
</dbReference>
<dbReference type="InterPro" id="IPR036907">
    <property type="entry name" value="5'-Nucleotdase_C_sf"/>
</dbReference>
<dbReference type="InterPro" id="IPR029052">
    <property type="entry name" value="Metallo-depent_PP-like"/>
</dbReference>
<dbReference type="PROSITE" id="PS00785">
    <property type="entry name" value="5_NUCLEOTIDASE_1"/>
    <property type="match status" value="1"/>
</dbReference>
<protein>
    <submittedName>
        <fullName evidence="6">2',3'-cyclic-nucleotide 2'-phosphodiesterase/5'-or 3'-nucleotidase, 5'-nucleotidase family</fullName>
    </submittedName>
    <submittedName>
        <fullName evidence="5">Bifunctional metallophosphatase/5'-nucleotidase</fullName>
    </submittedName>
</protein>
<gene>
    <name evidence="6" type="ORF">GA0061075_10555</name>
    <name evidence="5" type="ORF">HF960_04200</name>
</gene>
<keyword evidence="1" id="KW-0732">Signal</keyword>
<reference evidence="5 8" key="2">
    <citation type="submission" date="2020-04" db="EMBL/GenBank/DDBJ databases">
        <title>MicrobeNet Type strains.</title>
        <authorList>
            <person name="Nicholson A.C."/>
        </authorList>
    </citation>
    <scope>NUCLEOTIDE SEQUENCE [LARGE SCALE GENOMIC DNA]</scope>
    <source>
        <strain evidence="5 8">CCUG 33494</strain>
    </source>
</reference>
<accession>A0A4Y4G263</accession>
<evidence type="ECO:0000313" key="5">
    <source>
        <dbReference type="EMBL" id="NKY66873.1"/>
    </source>
</evidence>
<dbReference type="SUPFAM" id="SSF56300">
    <property type="entry name" value="Metallo-dependent phosphatases"/>
    <property type="match status" value="1"/>
</dbReference>
<dbReference type="RefSeq" id="WP_074427168.1">
    <property type="nucleotide sequence ID" value="NZ_BJEG01000003.1"/>
</dbReference>
<dbReference type="Pfam" id="PF02872">
    <property type="entry name" value="5_nucleotid_C"/>
    <property type="match status" value="1"/>
</dbReference>
<dbReference type="Gene3D" id="3.90.780.10">
    <property type="entry name" value="5'-Nucleotidase, C-terminal domain"/>
    <property type="match status" value="1"/>
</dbReference>
<evidence type="ECO:0000259" key="3">
    <source>
        <dbReference type="Pfam" id="PF00149"/>
    </source>
</evidence>
<dbReference type="CDD" id="cd00845">
    <property type="entry name" value="MPP_UshA_N_like"/>
    <property type="match status" value="1"/>
</dbReference>
<evidence type="ECO:0000313" key="6">
    <source>
        <dbReference type="EMBL" id="SCB88700.1"/>
    </source>
</evidence>
<dbReference type="EMBL" id="FMAW01000005">
    <property type="protein sequence ID" value="SCB88700.1"/>
    <property type="molecule type" value="Genomic_DNA"/>
</dbReference>
<dbReference type="SUPFAM" id="SSF55816">
    <property type="entry name" value="5'-nucleotidase (syn. UDP-sugar hydrolase), C-terminal domain"/>
    <property type="match status" value="1"/>
</dbReference>
<proteinExistence type="inferred from homology"/>
<dbReference type="GO" id="GO:0030288">
    <property type="term" value="C:outer membrane-bounded periplasmic space"/>
    <property type="evidence" value="ECO:0007669"/>
    <property type="project" value="TreeGrafter"/>
</dbReference>
<dbReference type="InterPro" id="IPR006179">
    <property type="entry name" value="5_nucleotidase/apyrase"/>
</dbReference>
<keyword evidence="7" id="KW-1185">Reference proteome</keyword>
<name>A0A4Y4G263_WEIHE</name>
<dbReference type="GO" id="GO:0009166">
    <property type="term" value="P:nucleotide catabolic process"/>
    <property type="evidence" value="ECO:0007669"/>
    <property type="project" value="InterPro"/>
</dbReference>
<dbReference type="GO" id="GO:0008768">
    <property type="term" value="F:UDP-sugar diphosphatase activity"/>
    <property type="evidence" value="ECO:0007669"/>
    <property type="project" value="TreeGrafter"/>
</dbReference>
<dbReference type="Gene3D" id="3.60.21.10">
    <property type="match status" value="1"/>
</dbReference>
<dbReference type="Pfam" id="PF00149">
    <property type="entry name" value="Metallophos"/>
    <property type="match status" value="1"/>
</dbReference>
<dbReference type="GO" id="GO:0046872">
    <property type="term" value="F:metal ion binding"/>
    <property type="evidence" value="ECO:0007669"/>
    <property type="project" value="InterPro"/>
</dbReference>
<dbReference type="Proteomes" id="UP000182448">
    <property type="component" value="Unassembled WGS sequence"/>
</dbReference>
<feature type="domain" description="5'-Nucleotidase C-terminal" evidence="4">
    <location>
        <begin position="294"/>
        <end position="419"/>
    </location>
</feature>
<sequence length="458" mass="51631">MSDKISILHTNDLHSHLERWPKIRRYLLTRKRQLTRDKRSVLTFDIGDFIDRQHPLTEATSGQANVNLMNEIGYDGVTIGNNEGLGLNHEQLNQLYDNANFSIILGNMTDKQTQKKPDWAVPYKIITTPKGTRIGVLGLTAPFELTYPLLGWQPEDVDQALAKVLSQLAGKTDVNILLSHLGLPTDRYLAERYSELQIIIGAHTHHLLAYGEKHANSLLAAAGRYGDHIGRIDFEMQDGKLINIQARTITTDDLPAVHHDDVEIRAYQESGAEQLSKNVIASLPNDYHVDLEYDNRLIDLGLDALKARTHTDIAMLSTGLFLHDLPAGTVTANDLHALLPHAVHPMRSILKGADLWRLVQEAKKNKRFLQNARVKGMGFRGNLWGTVVWSGIVITKAGEILVHHKPIDYNAYYTIGSLDHYLFIPYFPTLEIMGQNTMSYDTVLREDFASYLHKKFAP</sequence>
<feature type="domain" description="Calcineurin-like phosphoesterase" evidence="3">
    <location>
        <begin position="6"/>
        <end position="206"/>
    </location>
</feature>
<dbReference type="PANTHER" id="PTHR11575">
    <property type="entry name" value="5'-NUCLEOTIDASE-RELATED"/>
    <property type="match status" value="1"/>
</dbReference>
<dbReference type="InterPro" id="IPR011240">
    <property type="entry name" value="Pesterase_YunD"/>
</dbReference>
<reference evidence="6 7" key="1">
    <citation type="submission" date="2016-08" db="EMBL/GenBank/DDBJ databases">
        <authorList>
            <person name="Varghese N."/>
            <person name="Submissions Spin"/>
        </authorList>
    </citation>
    <scope>NUCLEOTIDE SEQUENCE [LARGE SCALE GENOMIC DNA]</scope>
    <source>
        <strain evidence="6 7">R-53116</strain>
    </source>
</reference>
<dbReference type="PANTHER" id="PTHR11575:SF23">
    <property type="entry name" value="5-NUCLEOTIDASE FAMILY PROTEIN"/>
    <property type="match status" value="1"/>
</dbReference>
<dbReference type="PIRSF" id="PIRSF036361">
    <property type="entry name" value="YunD"/>
    <property type="match status" value="1"/>
</dbReference>
<dbReference type="AlphaFoldDB" id="A0A4Y4G263"/>
<dbReference type="GO" id="GO:0008253">
    <property type="term" value="F:5'-nucleotidase activity"/>
    <property type="evidence" value="ECO:0007669"/>
    <property type="project" value="TreeGrafter"/>
</dbReference>
<comment type="similarity">
    <text evidence="2">Belongs to the 5'-nucleotidase family.</text>
</comment>
<evidence type="ECO:0000256" key="1">
    <source>
        <dbReference type="ARBA" id="ARBA00022729"/>
    </source>
</evidence>
<dbReference type="InterPro" id="IPR006146">
    <property type="entry name" value="5'-Nucleotdase_CS"/>
</dbReference>
<dbReference type="EMBL" id="JAAXPM010000004">
    <property type="protein sequence ID" value="NKY66873.1"/>
    <property type="molecule type" value="Genomic_DNA"/>
</dbReference>
<comment type="caution">
    <text evidence="5">The sequence shown here is derived from an EMBL/GenBank/DDBJ whole genome shotgun (WGS) entry which is preliminary data.</text>
</comment>
<dbReference type="InterPro" id="IPR004843">
    <property type="entry name" value="Calcineurin-like_PHP"/>
</dbReference>
<dbReference type="GO" id="GO:0000166">
    <property type="term" value="F:nucleotide binding"/>
    <property type="evidence" value="ECO:0007669"/>
    <property type="project" value="UniProtKB-KW"/>
</dbReference>
<organism evidence="5 8">
    <name type="scientific">Weissella hellenica</name>
    <dbReference type="NCBI Taxonomy" id="46256"/>
    <lineage>
        <taxon>Bacteria</taxon>
        <taxon>Bacillati</taxon>
        <taxon>Bacillota</taxon>
        <taxon>Bacilli</taxon>
        <taxon>Lactobacillales</taxon>
        <taxon>Lactobacillaceae</taxon>
        <taxon>Weissella</taxon>
    </lineage>
</organism>
<evidence type="ECO:0000313" key="8">
    <source>
        <dbReference type="Proteomes" id="UP000585749"/>
    </source>
</evidence>
<evidence type="ECO:0000313" key="7">
    <source>
        <dbReference type="Proteomes" id="UP000182448"/>
    </source>
</evidence>
<keyword evidence="2" id="KW-0378">Hydrolase</keyword>
<evidence type="ECO:0000256" key="2">
    <source>
        <dbReference type="RuleBase" id="RU362119"/>
    </source>
</evidence>
<evidence type="ECO:0000259" key="4">
    <source>
        <dbReference type="Pfam" id="PF02872"/>
    </source>
</evidence>
<dbReference type="OrthoDB" id="9793179at2"/>
<keyword evidence="2" id="KW-0547">Nucleotide-binding</keyword>
<dbReference type="PRINTS" id="PR01607">
    <property type="entry name" value="APYRASEFAMLY"/>
</dbReference>